<organism evidence="8 9">
    <name type="scientific">Leuconostoc lactis</name>
    <dbReference type="NCBI Taxonomy" id="1246"/>
    <lineage>
        <taxon>Bacteria</taxon>
        <taxon>Bacillati</taxon>
        <taxon>Bacillota</taxon>
        <taxon>Bacilli</taxon>
        <taxon>Lactobacillales</taxon>
        <taxon>Lactobacillaceae</taxon>
        <taxon>Leuconostoc</taxon>
    </lineage>
</organism>
<accession>A0A6L7ACP7</accession>
<sequence>MCTENETPKATPVKTAPQVEKVKAPELPQTGEKQNNALTAVGASIMTGLLGILAFAKKKKDDKEI</sequence>
<dbReference type="InterPro" id="IPR019931">
    <property type="entry name" value="LPXTG_anchor"/>
</dbReference>
<evidence type="ECO:0000256" key="5">
    <source>
        <dbReference type="SAM" id="MobiDB-lite"/>
    </source>
</evidence>
<reference evidence="8 9" key="1">
    <citation type="submission" date="2019-12" db="EMBL/GenBank/DDBJ databases">
        <title>Complete genome sequence of Leuconostoc lactis strain AVN1 provides insights into metabolic potential.</title>
        <authorList>
            <person name="Besrour N."/>
            <person name="Najjari A."/>
            <person name="Fhoula I."/>
            <person name="Jaballah S."/>
            <person name="Klibi N."/>
            <person name="Ouzari H.I."/>
        </authorList>
    </citation>
    <scope>NUCLEOTIDE SEQUENCE [LARGE SCALE GENOMIC DNA]</scope>
    <source>
        <strain evidence="8 9">AVN1</strain>
    </source>
</reference>
<evidence type="ECO:0000256" key="3">
    <source>
        <dbReference type="ARBA" id="ARBA00022729"/>
    </source>
</evidence>
<dbReference type="PROSITE" id="PS50847">
    <property type="entry name" value="GRAM_POS_ANCHORING"/>
    <property type="match status" value="1"/>
</dbReference>
<feature type="region of interest" description="Disordered" evidence="5">
    <location>
        <begin position="1"/>
        <end position="35"/>
    </location>
</feature>
<keyword evidence="1" id="KW-0134">Cell wall</keyword>
<dbReference type="Proteomes" id="UP000478636">
    <property type="component" value="Unassembled WGS sequence"/>
</dbReference>
<keyword evidence="6" id="KW-1133">Transmembrane helix</keyword>
<evidence type="ECO:0000256" key="1">
    <source>
        <dbReference type="ARBA" id="ARBA00022512"/>
    </source>
</evidence>
<dbReference type="EMBL" id="WSZI01000016">
    <property type="protein sequence ID" value="MWN21532.1"/>
    <property type="molecule type" value="Genomic_DNA"/>
</dbReference>
<feature type="transmembrane region" description="Helical" evidence="6">
    <location>
        <begin position="37"/>
        <end position="56"/>
    </location>
</feature>
<dbReference type="NCBIfam" id="TIGR01167">
    <property type="entry name" value="LPXTG_anchor"/>
    <property type="match status" value="1"/>
</dbReference>
<evidence type="ECO:0000313" key="8">
    <source>
        <dbReference type="EMBL" id="MWN21532.1"/>
    </source>
</evidence>
<gene>
    <name evidence="8" type="ORF">GQS40_09660</name>
</gene>
<comment type="caution">
    <text evidence="8">The sequence shown here is derived from an EMBL/GenBank/DDBJ whole genome shotgun (WGS) entry which is preliminary data.</text>
</comment>
<evidence type="ECO:0000313" key="9">
    <source>
        <dbReference type="Proteomes" id="UP000478636"/>
    </source>
</evidence>
<evidence type="ECO:0000259" key="7">
    <source>
        <dbReference type="PROSITE" id="PS50847"/>
    </source>
</evidence>
<keyword evidence="4" id="KW-0572">Peptidoglycan-anchor</keyword>
<evidence type="ECO:0000256" key="6">
    <source>
        <dbReference type="SAM" id="Phobius"/>
    </source>
</evidence>
<name>A0A6L7ACP7_LEULA</name>
<keyword evidence="3" id="KW-0732">Signal</keyword>
<keyword evidence="6" id="KW-0812">Transmembrane</keyword>
<dbReference type="Pfam" id="PF00746">
    <property type="entry name" value="Gram_pos_anchor"/>
    <property type="match status" value="1"/>
</dbReference>
<feature type="domain" description="Gram-positive cocci surface proteins LPxTG" evidence="7">
    <location>
        <begin position="27"/>
        <end position="65"/>
    </location>
</feature>
<keyword evidence="2" id="KW-0964">Secreted</keyword>
<dbReference type="AlphaFoldDB" id="A0A6L7ACP7"/>
<evidence type="ECO:0000256" key="2">
    <source>
        <dbReference type="ARBA" id="ARBA00022525"/>
    </source>
</evidence>
<protein>
    <submittedName>
        <fullName evidence="8">LPXTG cell wall anchor domain-containing protein</fullName>
    </submittedName>
</protein>
<keyword evidence="6" id="KW-0472">Membrane</keyword>
<proteinExistence type="predicted"/>
<evidence type="ECO:0000256" key="4">
    <source>
        <dbReference type="ARBA" id="ARBA00023088"/>
    </source>
</evidence>